<comment type="catalytic activity">
    <reaction evidence="12">
        <text>4 Fe(2+) + O2 + 4 H(+) = 4 Fe(3+) + 2 H2O</text>
        <dbReference type="Rhea" id="RHEA:11148"/>
        <dbReference type="ChEBI" id="CHEBI:15377"/>
        <dbReference type="ChEBI" id="CHEBI:15378"/>
        <dbReference type="ChEBI" id="CHEBI:15379"/>
        <dbReference type="ChEBI" id="CHEBI:29033"/>
        <dbReference type="ChEBI" id="CHEBI:29034"/>
        <dbReference type="EC" id="1.16.3.1"/>
    </reaction>
</comment>
<dbReference type="InterPro" id="IPR017789">
    <property type="entry name" value="Frataxin"/>
</dbReference>
<evidence type="ECO:0000256" key="9">
    <source>
        <dbReference type="ARBA" id="ARBA00023004"/>
    </source>
</evidence>
<protein>
    <recommendedName>
        <fullName evidence="3">ferroxidase</fullName>
        <ecNumber evidence="3">1.16.3.1</ecNumber>
    </recommendedName>
</protein>
<name>A0ABR3GCF2_9PEZI</name>
<comment type="similarity">
    <text evidence="2">Belongs to the frataxin family.</text>
</comment>
<dbReference type="SMART" id="SM01219">
    <property type="entry name" value="Frataxin_Cyay"/>
    <property type="match status" value="1"/>
</dbReference>
<comment type="caution">
    <text evidence="13">The sequence shown here is derived from an EMBL/GenBank/DDBJ whole genome shotgun (WGS) entry which is preliminary data.</text>
</comment>
<organism evidence="13 14">
    <name type="scientific">Discina gigas</name>
    <dbReference type="NCBI Taxonomy" id="1032678"/>
    <lineage>
        <taxon>Eukaryota</taxon>
        <taxon>Fungi</taxon>
        <taxon>Dikarya</taxon>
        <taxon>Ascomycota</taxon>
        <taxon>Pezizomycotina</taxon>
        <taxon>Pezizomycetes</taxon>
        <taxon>Pezizales</taxon>
        <taxon>Discinaceae</taxon>
        <taxon>Discina</taxon>
    </lineage>
</organism>
<dbReference type="EC" id="1.16.3.1" evidence="3"/>
<dbReference type="EMBL" id="JBBBZM010000119">
    <property type="protein sequence ID" value="KAL0633639.1"/>
    <property type="molecule type" value="Genomic_DNA"/>
</dbReference>
<keyword evidence="10" id="KW-0406">Ion transport</keyword>
<evidence type="ECO:0000256" key="3">
    <source>
        <dbReference type="ARBA" id="ARBA00013107"/>
    </source>
</evidence>
<comment type="subcellular location">
    <subcellularLocation>
        <location evidence="1">Mitochondrion</location>
    </subcellularLocation>
</comment>
<dbReference type="Pfam" id="PF01491">
    <property type="entry name" value="Frataxin_Cyay"/>
    <property type="match status" value="1"/>
</dbReference>
<proteinExistence type="inferred from homology"/>
<evidence type="ECO:0000256" key="10">
    <source>
        <dbReference type="ARBA" id="ARBA00023065"/>
    </source>
</evidence>
<evidence type="ECO:0000256" key="2">
    <source>
        <dbReference type="ARBA" id="ARBA00008183"/>
    </source>
</evidence>
<keyword evidence="8" id="KW-0560">Oxidoreductase</keyword>
<dbReference type="InterPro" id="IPR002908">
    <property type="entry name" value="Frataxin/CyaY"/>
</dbReference>
<dbReference type="InterPro" id="IPR020895">
    <property type="entry name" value="Frataxin_CS"/>
</dbReference>
<dbReference type="PROSITE" id="PS50810">
    <property type="entry name" value="FRATAXIN_2"/>
    <property type="match status" value="1"/>
</dbReference>
<dbReference type="PANTHER" id="PTHR16821">
    <property type="entry name" value="FRATAXIN"/>
    <property type="match status" value="1"/>
</dbReference>
<dbReference type="SUPFAM" id="SSF55387">
    <property type="entry name" value="Frataxin/Nqo15-like"/>
    <property type="match status" value="1"/>
</dbReference>
<evidence type="ECO:0000256" key="8">
    <source>
        <dbReference type="ARBA" id="ARBA00023002"/>
    </source>
</evidence>
<keyword evidence="5" id="KW-0813">Transport</keyword>
<gene>
    <name evidence="13" type="ORF">Q9L58_007466</name>
</gene>
<evidence type="ECO:0000256" key="12">
    <source>
        <dbReference type="ARBA" id="ARBA00047990"/>
    </source>
</evidence>
<dbReference type="NCBIfam" id="TIGR03421">
    <property type="entry name" value="FeS_CyaY"/>
    <property type="match status" value="1"/>
</dbReference>
<dbReference type="Proteomes" id="UP001447188">
    <property type="component" value="Unassembled WGS sequence"/>
</dbReference>
<keyword evidence="9" id="KW-0408">Iron</keyword>
<keyword evidence="7" id="KW-0809">Transit peptide</keyword>
<dbReference type="PROSITE" id="PS01344">
    <property type="entry name" value="FRATAXIN_1"/>
    <property type="match status" value="1"/>
</dbReference>
<keyword evidence="6" id="KW-0410">Iron transport</keyword>
<evidence type="ECO:0000256" key="7">
    <source>
        <dbReference type="ARBA" id="ARBA00022946"/>
    </source>
</evidence>
<dbReference type="NCBIfam" id="TIGR03422">
    <property type="entry name" value="mito_frataxin"/>
    <property type="match status" value="1"/>
</dbReference>
<dbReference type="InterPro" id="IPR036524">
    <property type="entry name" value="Frataxin/CyaY_sf"/>
</dbReference>
<accession>A0ABR3GCF2</accession>
<evidence type="ECO:0000256" key="4">
    <source>
        <dbReference type="ARBA" id="ARBA00022434"/>
    </source>
</evidence>
<evidence type="ECO:0000256" key="1">
    <source>
        <dbReference type="ARBA" id="ARBA00004173"/>
    </source>
</evidence>
<keyword evidence="4" id="KW-0409">Iron storage</keyword>
<sequence>MFRPPLRQFLSPRILPTASISRLCVARIPALPLRSFLPPNRILLPLVSTRSFSESHATLVRSKNHFAKDHYENLAESTLDGILMSLEALAEEREDVDVEYSAGVLTITMPQGTYVINKQPPNRQLWLSSPISGPFRYDWDHMRMLWVSAKGDGETLSALLRKEIGIEYDIYLPMV</sequence>
<dbReference type="PANTHER" id="PTHR16821:SF2">
    <property type="entry name" value="FRATAXIN, MITOCHONDRIAL"/>
    <property type="match status" value="1"/>
</dbReference>
<evidence type="ECO:0000313" key="14">
    <source>
        <dbReference type="Proteomes" id="UP001447188"/>
    </source>
</evidence>
<keyword evidence="11" id="KW-0496">Mitochondrion</keyword>
<evidence type="ECO:0000313" key="13">
    <source>
        <dbReference type="EMBL" id="KAL0633639.1"/>
    </source>
</evidence>
<keyword evidence="14" id="KW-1185">Reference proteome</keyword>
<dbReference type="Gene3D" id="3.30.920.10">
    <property type="entry name" value="Frataxin/CyaY"/>
    <property type="match status" value="1"/>
</dbReference>
<reference evidence="13 14" key="1">
    <citation type="submission" date="2024-02" db="EMBL/GenBank/DDBJ databases">
        <title>Discinaceae phylogenomics.</title>
        <authorList>
            <person name="Dirks A.C."/>
            <person name="James T.Y."/>
        </authorList>
    </citation>
    <scope>NUCLEOTIDE SEQUENCE [LARGE SCALE GENOMIC DNA]</scope>
    <source>
        <strain evidence="13 14">ACD0624</strain>
    </source>
</reference>
<evidence type="ECO:0000256" key="5">
    <source>
        <dbReference type="ARBA" id="ARBA00022448"/>
    </source>
</evidence>
<evidence type="ECO:0000256" key="11">
    <source>
        <dbReference type="ARBA" id="ARBA00023128"/>
    </source>
</evidence>
<evidence type="ECO:0000256" key="6">
    <source>
        <dbReference type="ARBA" id="ARBA00022496"/>
    </source>
</evidence>